<dbReference type="AlphaFoldDB" id="A0A1R3KNQ1"/>
<evidence type="ECO:0000313" key="1">
    <source>
        <dbReference type="EMBL" id="OMP08725.1"/>
    </source>
</evidence>
<evidence type="ECO:0000313" key="2">
    <source>
        <dbReference type="Proteomes" id="UP000187203"/>
    </source>
</evidence>
<proteinExistence type="predicted"/>
<gene>
    <name evidence="1" type="ORF">COLO4_06171</name>
</gene>
<name>A0A1R3KNQ1_9ROSI</name>
<accession>A0A1R3KNQ1</accession>
<reference evidence="2" key="1">
    <citation type="submission" date="2013-09" db="EMBL/GenBank/DDBJ databases">
        <title>Corchorus olitorius genome sequencing.</title>
        <authorList>
            <person name="Alam M."/>
            <person name="Haque M.S."/>
            <person name="Islam M.S."/>
            <person name="Emdad E.M."/>
            <person name="Islam M.M."/>
            <person name="Ahmed B."/>
            <person name="Halim A."/>
            <person name="Hossen Q.M.M."/>
            <person name="Hossain M.Z."/>
            <person name="Ahmed R."/>
            <person name="Khan M.M."/>
            <person name="Islam R."/>
            <person name="Rashid M.M."/>
            <person name="Khan S.A."/>
            <person name="Rahman M.S."/>
            <person name="Alam M."/>
            <person name="Yahiya A.S."/>
            <person name="Khan M.S."/>
            <person name="Azam M.S."/>
            <person name="Haque T."/>
            <person name="Lashkar M.Z.H."/>
            <person name="Akhand A.I."/>
            <person name="Morshed G."/>
            <person name="Roy S."/>
            <person name="Uddin K.S."/>
            <person name="Rabeya T."/>
            <person name="Hossain A.S."/>
            <person name="Chowdhury A."/>
            <person name="Snigdha A.R."/>
            <person name="Mortoza M.S."/>
            <person name="Matin S.A."/>
            <person name="Hoque S.M.E."/>
            <person name="Islam M.K."/>
            <person name="Roy D.K."/>
            <person name="Haider R."/>
            <person name="Moosa M.M."/>
            <person name="Elias S.M."/>
            <person name="Hasan A.M."/>
            <person name="Jahan S."/>
            <person name="Shafiuddin M."/>
            <person name="Mahmood N."/>
            <person name="Shommy N.S."/>
        </authorList>
    </citation>
    <scope>NUCLEOTIDE SEQUENCE [LARGE SCALE GENOMIC DNA]</scope>
    <source>
        <strain evidence="2">cv. O-4</strain>
    </source>
</reference>
<protein>
    <submittedName>
        <fullName evidence="1">Uncharacterized protein</fullName>
    </submittedName>
</protein>
<keyword evidence="2" id="KW-1185">Reference proteome</keyword>
<sequence length="50" mass="5513">MAENSRVWGRGGVRNLKGSLGLGRGAAWKKETLGFRLMYRGMMDAASVNR</sequence>
<dbReference type="Proteomes" id="UP000187203">
    <property type="component" value="Unassembled WGS sequence"/>
</dbReference>
<dbReference type="EMBL" id="AWUE01012636">
    <property type="protein sequence ID" value="OMP08725.1"/>
    <property type="molecule type" value="Genomic_DNA"/>
</dbReference>
<organism evidence="1 2">
    <name type="scientific">Corchorus olitorius</name>
    <dbReference type="NCBI Taxonomy" id="93759"/>
    <lineage>
        <taxon>Eukaryota</taxon>
        <taxon>Viridiplantae</taxon>
        <taxon>Streptophyta</taxon>
        <taxon>Embryophyta</taxon>
        <taxon>Tracheophyta</taxon>
        <taxon>Spermatophyta</taxon>
        <taxon>Magnoliopsida</taxon>
        <taxon>eudicotyledons</taxon>
        <taxon>Gunneridae</taxon>
        <taxon>Pentapetalae</taxon>
        <taxon>rosids</taxon>
        <taxon>malvids</taxon>
        <taxon>Malvales</taxon>
        <taxon>Malvaceae</taxon>
        <taxon>Grewioideae</taxon>
        <taxon>Apeibeae</taxon>
        <taxon>Corchorus</taxon>
    </lineage>
</organism>
<comment type="caution">
    <text evidence="1">The sequence shown here is derived from an EMBL/GenBank/DDBJ whole genome shotgun (WGS) entry which is preliminary data.</text>
</comment>